<evidence type="ECO:0000313" key="2">
    <source>
        <dbReference type="EMBL" id="KAL2920045.1"/>
    </source>
</evidence>
<feature type="region of interest" description="Disordered" evidence="1">
    <location>
        <begin position="149"/>
        <end position="204"/>
    </location>
</feature>
<feature type="compositionally biased region" description="Basic residues" evidence="1">
    <location>
        <begin position="179"/>
        <end position="196"/>
    </location>
</feature>
<protein>
    <submittedName>
        <fullName evidence="2">Uncharacterized protein</fullName>
    </submittedName>
</protein>
<keyword evidence="3" id="KW-1185">Reference proteome</keyword>
<evidence type="ECO:0000313" key="3">
    <source>
        <dbReference type="Proteomes" id="UP001527925"/>
    </source>
</evidence>
<dbReference type="Proteomes" id="UP001527925">
    <property type="component" value="Unassembled WGS sequence"/>
</dbReference>
<reference evidence="2 3" key="1">
    <citation type="submission" date="2023-09" db="EMBL/GenBank/DDBJ databases">
        <title>Pangenome analysis of Batrachochytrium dendrobatidis and related Chytrids.</title>
        <authorList>
            <person name="Yacoub M.N."/>
            <person name="Stajich J.E."/>
            <person name="James T.Y."/>
        </authorList>
    </citation>
    <scope>NUCLEOTIDE SEQUENCE [LARGE SCALE GENOMIC DNA]</scope>
    <source>
        <strain evidence="2 3">JEL0888</strain>
    </source>
</reference>
<comment type="caution">
    <text evidence="2">The sequence shown here is derived from an EMBL/GenBank/DDBJ whole genome shotgun (WGS) entry which is preliminary data.</text>
</comment>
<feature type="compositionally biased region" description="Low complexity" evidence="1">
    <location>
        <begin position="107"/>
        <end position="121"/>
    </location>
</feature>
<evidence type="ECO:0000256" key="1">
    <source>
        <dbReference type="SAM" id="MobiDB-lite"/>
    </source>
</evidence>
<accession>A0ABR4NKJ9</accession>
<feature type="region of interest" description="Disordered" evidence="1">
    <location>
        <begin position="1"/>
        <end position="134"/>
    </location>
</feature>
<gene>
    <name evidence="2" type="ORF">HK105_200111</name>
</gene>
<proteinExistence type="predicted"/>
<feature type="compositionally biased region" description="Low complexity" evidence="1">
    <location>
        <begin position="1"/>
        <end position="24"/>
    </location>
</feature>
<organism evidence="2 3">
    <name type="scientific">Polyrhizophydium stewartii</name>
    <dbReference type="NCBI Taxonomy" id="2732419"/>
    <lineage>
        <taxon>Eukaryota</taxon>
        <taxon>Fungi</taxon>
        <taxon>Fungi incertae sedis</taxon>
        <taxon>Chytridiomycota</taxon>
        <taxon>Chytridiomycota incertae sedis</taxon>
        <taxon>Chytridiomycetes</taxon>
        <taxon>Rhizophydiales</taxon>
        <taxon>Rhizophydiales incertae sedis</taxon>
        <taxon>Polyrhizophydium</taxon>
    </lineage>
</organism>
<dbReference type="EMBL" id="JADGIZ020000001">
    <property type="protein sequence ID" value="KAL2920045.1"/>
    <property type="molecule type" value="Genomic_DNA"/>
</dbReference>
<name>A0ABR4NKJ9_9FUNG</name>
<sequence>MPAAAAPSPLLRSRAASTSASPSLGLSRISTPSTPRIPLDADRPSPGGASSTAATPMRASVAHNGASGGGVASNNIAHGRVSTSGGANAGGRPGDLRVSTQGSIDHSGGSSYRSGSVRGSRAWSAGSADNDGDSRSHFSIAASALSLAHLRRSRSRDDGAASRAWTRAASNASVSSPERRHHTEHRRDHDKHRMRRSERAHPDYIPRDHANAEYHSNTHHLHTNLPGEGCFAQPFSGSYAHPAHALGYSGIHGHASPPVLVPPTPYAPPPATAAYAAPPAHAPPVPYAPAYTAVSPTWAAYTYPLSPAPPPSPPGGGAETASVLHAVHQVQTQLREHQDAQMRREAAAAQQHKADTQHARVMAQVQRLQEQVQHLANQEAATAATVAAAAAAATRFGDEDAVPVSTRVLAAVKKQLGDLAALASTQARRIGELEAALEAAQRIETQQADGHAKQRRGMARAIAALEDRVRELQAAAAGQAAGTAGPSDVRRLQEQHRAAQLEAFRMRMLADKRADEAAYWRSKERSARRRLAEAVATHVAGARDAEAACVRAVRDGAQARRLFAMAAQRISTTKEHLGVLAERVQCMSL</sequence>